<dbReference type="SUPFAM" id="SSF50494">
    <property type="entry name" value="Trypsin-like serine proteases"/>
    <property type="match status" value="1"/>
</dbReference>
<keyword evidence="4" id="KW-1185">Reference proteome</keyword>
<dbReference type="PANTHER" id="PTHR24252">
    <property type="entry name" value="ACROSIN-RELATED"/>
    <property type="match status" value="1"/>
</dbReference>
<dbReference type="InterPro" id="IPR009003">
    <property type="entry name" value="Peptidase_S1_PA"/>
</dbReference>
<dbReference type="GO" id="GO:0004252">
    <property type="term" value="F:serine-type endopeptidase activity"/>
    <property type="evidence" value="ECO:0007669"/>
    <property type="project" value="InterPro"/>
</dbReference>
<feature type="domain" description="Peptidase S1" evidence="2">
    <location>
        <begin position="143"/>
        <end position="207"/>
    </location>
</feature>
<dbReference type="InterPro" id="IPR043504">
    <property type="entry name" value="Peptidase_S1_PA_chymotrypsin"/>
</dbReference>
<dbReference type="Proteomes" id="UP001487740">
    <property type="component" value="Unassembled WGS sequence"/>
</dbReference>
<evidence type="ECO:0000259" key="2">
    <source>
        <dbReference type="Pfam" id="PF00089"/>
    </source>
</evidence>
<dbReference type="GO" id="GO:0006508">
    <property type="term" value="P:proteolysis"/>
    <property type="evidence" value="ECO:0007669"/>
    <property type="project" value="InterPro"/>
</dbReference>
<comment type="caution">
    <text evidence="3">The sequence shown here is derived from an EMBL/GenBank/DDBJ whole genome shotgun (WGS) entry which is preliminary data.</text>
</comment>
<organism evidence="3 4">
    <name type="scientific">Scylla paramamosain</name>
    <name type="common">Mud crab</name>
    <dbReference type="NCBI Taxonomy" id="85552"/>
    <lineage>
        <taxon>Eukaryota</taxon>
        <taxon>Metazoa</taxon>
        <taxon>Ecdysozoa</taxon>
        <taxon>Arthropoda</taxon>
        <taxon>Crustacea</taxon>
        <taxon>Multicrustacea</taxon>
        <taxon>Malacostraca</taxon>
        <taxon>Eumalacostraca</taxon>
        <taxon>Eucarida</taxon>
        <taxon>Decapoda</taxon>
        <taxon>Pleocyemata</taxon>
        <taxon>Brachyura</taxon>
        <taxon>Eubrachyura</taxon>
        <taxon>Portunoidea</taxon>
        <taxon>Portunidae</taxon>
        <taxon>Portuninae</taxon>
        <taxon>Scylla</taxon>
    </lineage>
</organism>
<dbReference type="Pfam" id="PF00089">
    <property type="entry name" value="Trypsin"/>
    <property type="match status" value="1"/>
</dbReference>
<dbReference type="AlphaFoldDB" id="A0AAW0U5Y7"/>
<proteinExistence type="predicted"/>
<evidence type="ECO:0000313" key="4">
    <source>
        <dbReference type="Proteomes" id="UP001487740"/>
    </source>
</evidence>
<dbReference type="PANTHER" id="PTHR24252:SF7">
    <property type="entry name" value="HYALIN"/>
    <property type="match status" value="1"/>
</dbReference>
<evidence type="ECO:0000313" key="3">
    <source>
        <dbReference type="EMBL" id="KAK8395473.1"/>
    </source>
</evidence>
<dbReference type="EMBL" id="JARAKH010000018">
    <property type="protein sequence ID" value="KAK8395473.1"/>
    <property type="molecule type" value="Genomic_DNA"/>
</dbReference>
<sequence>MQITTLVFSKQTGEVNKMTRARFEDSRLLFRWMKPFSDEDLVKEYLFAKLRSFCPKQRDDLGEQKRSSTSLVVRHFEATGHTQHKQKMHYFIYQSLNVKSVNLVANVVKSVLPCNFNHRQFQFPYSVPFTSVVCGVRNSVTRIVGGEETLQHEYPWHAAIYSKLENRPFCGGSIINNQWILTAAHYVNRDILQQTQPKDNVSTYRATKTVFQKTRPQGNVSS</sequence>
<name>A0AAW0U5Y7_SCYPA</name>
<dbReference type="InterPro" id="IPR001254">
    <property type="entry name" value="Trypsin_dom"/>
</dbReference>
<protein>
    <recommendedName>
        <fullName evidence="2">Peptidase S1 domain-containing protein</fullName>
    </recommendedName>
</protein>
<dbReference type="Gene3D" id="2.40.10.10">
    <property type="entry name" value="Trypsin-like serine proteases"/>
    <property type="match status" value="1"/>
</dbReference>
<accession>A0AAW0U5Y7</accession>
<keyword evidence="1" id="KW-1015">Disulfide bond</keyword>
<gene>
    <name evidence="3" type="ORF">O3P69_006265</name>
</gene>
<reference evidence="3 4" key="1">
    <citation type="submission" date="2023-03" db="EMBL/GenBank/DDBJ databases">
        <title>High-quality genome of Scylla paramamosain provides insights in environmental adaptation.</title>
        <authorList>
            <person name="Zhang L."/>
        </authorList>
    </citation>
    <scope>NUCLEOTIDE SEQUENCE [LARGE SCALE GENOMIC DNA]</scope>
    <source>
        <strain evidence="3">LZ_2023a</strain>
        <tissue evidence="3">Muscle</tissue>
    </source>
</reference>
<evidence type="ECO:0000256" key="1">
    <source>
        <dbReference type="ARBA" id="ARBA00023157"/>
    </source>
</evidence>